<dbReference type="Proteomes" id="UP000674179">
    <property type="component" value="Chromosome 4"/>
</dbReference>
<gene>
    <name evidence="1" type="ORF">CUR178_07935</name>
</gene>
<dbReference type="KEGG" id="lenr:94175080"/>
<dbReference type="OrthoDB" id="271173at2759"/>
<name>A0A836I1Z7_LEIEN</name>
<proteinExistence type="predicted"/>
<organism evidence="1 2">
    <name type="scientific">Leishmania enriettii</name>
    <dbReference type="NCBI Taxonomy" id="5663"/>
    <lineage>
        <taxon>Eukaryota</taxon>
        <taxon>Discoba</taxon>
        <taxon>Euglenozoa</taxon>
        <taxon>Kinetoplastea</taxon>
        <taxon>Metakinetoplastina</taxon>
        <taxon>Trypanosomatida</taxon>
        <taxon>Trypanosomatidae</taxon>
        <taxon>Leishmaniinae</taxon>
        <taxon>Leishmania</taxon>
    </lineage>
</organism>
<dbReference type="GeneID" id="94175080"/>
<dbReference type="RefSeq" id="XP_067695902.1">
    <property type="nucleotide sequence ID" value="XM_067839570.1"/>
</dbReference>
<sequence>MQLCLSVPLPFAANTTGVDGEPVPQRHLYAAPLVNATLNVHPIQLLYMGRYSAVPAALSNAGAAVVRLAEGTRDVVLPLTGDGIRPDMTVFLTPQLCHGVPIGSNGSNESDRAHQPRIFVALKRSDLPSKSAARRLFDSSTATPGEGRTPLNVCLYAPRTATLVSSTSFQLVVEPPRVTSIRNLPSDTPLLARATAHMPPYGKSSSSSPELPSSVATVVYASNMDLSVEGFGLDDANTWLVPAVDCGNVSSYLWRTGVPLSSLPSSTTTTVRIAIARGSATNPLYAASTRYVDPQTFYSSWFLSLRQAETARVGASANVISGTYVDRFQRCVHMAVKGEDVAVSPYVPTGLPYRSVISAADGFVLESSSKHDNHIATVLALPTQHDTKGRRFPMKLAGPIFNVVQAIGSPLYMFLAPQELSCYAVKNGYMHQGLHALGNAFFSSVNGSAVLLPRWLAAPGICKLCASALHPALASADGSMEATLPFFTLDGLQVQLTKAVYSVFTLNHTTSVTVEQGEEWTLPVLGSLLTSRSLVRFRPVESQCSEPMVAAESSGGAKLPDIRVHDAFAGFSLFGGKDDDGDSEDTIITNGHYVVLSQSFLRSLAAPATYVLYFQPQNHLDWRVAPDISLIVKPHVRRPKAYRSFPRDGREDVALLTALAPSKVALEWNTSEKHTVNIVGSVYRQISLAM</sequence>
<evidence type="ECO:0000313" key="1">
    <source>
        <dbReference type="EMBL" id="KAG5486568.1"/>
    </source>
</evidence>
<comment type="caution">
    <text evidence="1">The sequence shown here is derived from an EMBL/GenBank/DDBJ whole genome shotgun (WGS) entry which is preliminary data.</text>
</comment>
<keyword evidence="2" id="KW-1185">Reference proteome</keyword>
<protein>
    <submittedName>
        <fullName evidence="1">Uncharacterized protein</fullName>
    </submittedName>
</protein>
<dbReference type="EMBL" id="JAFHKP010000004">
    <property type="protein sequence ID" value="KAG5486568.1"/>
    <property type="molecule type" value="Genomic_DNA"/>
</dbReference>
<dbReference type="AlphaFoldDB" id="A0A836I1Z7"/>
<evidence type="ECO:0000313" key="2">
    <source>
        <dbReference type="Proteomes" id="UP000674179"/>
    </source>
</evidence>
<reference evidence="1 2" key="1">
    <citation type="submission" date="2021-02" db="EMBL/GenBank/DDBJ databases">
        <title>Leishmania (Mundinia) enrietti genome sequencing and assembly.</title>
        <authorList>
            <person name="Almutairi H."/>
            <person name="Gatherer D."/>
        </authorList>
    </citation>
    <scope>NUCLEOTIDE SEQUENCE [LARGE SCALE GENOMIC DNA]</scope>
    <source>
        <strain evidence="1">CUR178</strain>
    </source>
</reference>
<accession>A0A836I1Z7</accession>